<sequence>MHQVHEFAFVFDSSICEPAPALARLGALDAPALKATR</sequence>
<dbReference type="EMBL" id="MT993627">
    <property type="protein sequence ID" value="QOV05580.1"/>
    <property type="molecule type" value="Genomic_DNA"/>
</dbReference>
<accession>A0A7M2QN65</accession>
<protein>
    <submittedName>
        <fullName evidence="1">Uncharacterized protein</fullName>
    </submittedName>
</protein>
<name>A0A7M2QN65_9ZZZZ</name>
<proteinExistence type="predicted"/>
<reference evidence="1" key="1">
    <citation type="submission" date="2020-09" db="EMBL/GenBank/DDBJ databases">
        <authorList>
            <person name="Eze J.U."/>
            <person name="Rahube T.O."/>
        </authorList>
    </citation>
    <scope>NUCLEOTIDE SEQUENCE</scope>
</reference>
<evidence type="ECO:0000313" key="1">
    <source>
        <dbReference type="EMBL" id="QOV05580.1"/>
    </source>
</evidence>
<organism evidence="1">
    <name type="scientific">feces metagenome</name>
    <dbReference type="NCBI Taxonomy" id="1861841"/>
    <lineage>
        <taxon>unclassified sequences</taxon>
        <taxon>metagenomes</taxon>
        <taxon>organismal metagenomes</taxon>
    </lineage>
</organism>
<dbReference type="AlphaFoldDB" id="A0A7M2QN65"/>